<evidence type="ECO:0000313" key="3">
    <source>
        <dbReference type="Proteomes" id="UP001160390"/>
    </source>
</evidence>
<reference evidence="2" key="1">
    <citation type="submission" date="2023-01" db="EMBL/GenBank/DDBJ databases">
        <authorList>
            <person name="Piombo E."/>
        </authorList>
    </citation>
    <scope>NUCLEOTIDE SEQUENCE</scope>
</reference>
<evidence type="ECO:0000256" key="1">
    <source>
        <dbReference type="SAM" id="MobiDB-lite"/>
    </source>
</evidence>
<protein>
    <submittedName>
        <fullName evidence="2">Uncharacterized protein</fullName>
    </submittedName>
</protein>
<name>A0AA35PTS6_9HYPO</name>
<sequence>MVEPRRRQMDKSTAPKLGASDGSRVRVARNYNSDMWRLPFHSECIKILCRYLDISMSQLNNTSFFQVLKALDDGSEHGTFLDIDYGDITSVMCEWTRNGSEDYFLFNPVNVTGLTELYQNPPRCDDSITHEKKMVSVKGDPFRKFSQEIILLIMSELDVPTTFKMRQSSPAFANTGLGVSFWKSHIVGDMPWLWDFPASALVEVEGVDWEQLYRTLYRGSKYNAGNGIQFNGLCNRRRIWEQMCPVFAVPYLENESRRRLNVPETTQNQAHDEANSKIINRP</sequence>
<dbReference type="SUPFAM" id="SSF81383">
    <property type="entry name" value="F-box domain"/>
    <property type="match status" value="1"/>
</dbReference>
<evidence type="ECO:0000313" key="2">
    <source>
        <dbReference type="EMBL" id="CAI6021641.1"/>
    </source>
</evidence>
<comment type="caution">
    <text evidence="2">The sequence shown here is derived from an EMBL/GenBank/DDBJ whole genome shotgun (WGS) entry which is preliminary data.</text>
</comment>
<feature type="region of interest" description="Disordered" evidence="1">
    <location>
        <begin position="1"/>
        <end position="21"/>
    </location>
</feature>
<proteinExistence type="predicted"/>
<gene>
    <name evidence="2" type="ORF">CCHLO57077_00013405</name>
</gene>
<keyword evidence="3" id="KW-1185">Reference proteome</keyword>
<organism evidence="2 3">
    <name type="scientific">Clonostachys chloroleuca</name>
    <dbReference type="NCBI Taxonomy" id="1926264"/>
    <lineage>
        <taxon>Eukaryota</taxon>
        <taxon>Fungi</taxon>
        <taxon>Dikarya</taxon>
        <taxon>Ascomycota</taxon>
        <taxon>Pezizomycotina</taxon>
        <taxon>Sordariomycetes</taxon>
        <taxon>Hypocreomycetidae</taxon>
        <taxon>Hypocreales</taxon>
        <taxon>Bionectriaceae</taxon>
        <taxon>Clonostachys</taxon>
    </lineage>
</organism>
<dbReference type="InterPro" id="IPR036047">
    <property type="entry name" value="F-box-like_dom_sf"/>
</dbReference>
<dbReference type="Proteomes" id="UP001160390">
    <property type="component" value="Unassembled WGS sequence"/>
</dbReference>
<dbReference type="EMBL" id="CABFNP030000459">
    <property type="protein sequence ID" value="CAI6021641.1"/>
    <property type="molecule type" value="Genomic_DNA"/>
</dbReference>
<dbReference type="AlphaFoldDB" id="A0AA35PTS6"/>
<feature type="compositionally biased region" description="Basic and acidic residues" evidence="1">
    <location>
        <begin position="1"/>
        <end position="10"/>
    </location>
</feature>
<feature type="region of interest" description="Disordered" evidence="1">
    <location>
        <begin position="260"/>
        <end position="282"/>
    </location>
</feature>
<accession>A0AA35PTS6</accession>